<evidence type="ECO:0000256" key="1">
    <source>
        <dbReference type="SAM" id="MobiDB-lite"/>
    </source>
</evidence>
<organism evidence="2">
    <name type="scientific">uncultured Thermomicrobiales bacterium</name>
    <dbReference type="NCBI Taxonomy" id="1645740"/>
    <lineage>
        <taxon>Bacteria</taxon>
        <taxon>Pseudomonadati</taxon>
        <taxon>Thermomicrobiota</taxon>
        <taxon>Thermomicrobia</taxon>
        <taxon>Thermomicrobiales</taxon>
        <taxon>environmental samples</taxon>
    </lineage>
</organism>
<feature type="non-terminal residue" evidence="2">
    <location>
        <position position="45"/>
    </location>
</feature>
<accession>A0A6J4UW29</accession>
<dbReference type="EMBL" id="CADCWG010000160">
    <property type="protein sequence ID" value="CAA9560181.1"/>
    <property type="molecule type" value="Genomic_DNA"/>
</dbReference>
<proteinExistence type="predicted"/>
<dbReference type="AlphaFoldDB" id="A0A6J4UW29"/>
<protein>
    <submittedName>
        <fullName evidence="2">Uncharacterized protein</fullName>
    </submittedName>
</protein>
<sequence>VGTGPVPPRGRRRAGDHPAGRPRAPGPPRRALVPLHAAPDHWPGV</sequence>
<feature type="non-terminal residue" evidence="2">
    <location>
        <position position="1"/>
    </location>
</feature>
<gene>
    <name evidence="2" type="ORF">AVDCRST_MAG49-2336</name>
</gene>
<feature type="region of interest" description="Disordered" evidence="1">
    <location>
        <begin position="1"/>
        <end position="45"/>
    </location>
</feature>
<name>A0A6J4UW29_9BACT</name>
<evidence type="ECO:0000313" key="2">
    <source>
        <dbReference type="EMBL" id="CAA9560181.1"/>
    </source>
</evidence>
<reference evidence="2" key="1">
    <citation type="submission" date="2020-02" db="EMBL/GenBank/DDBJ databases">
        <authorList>
            <person name="Meier V. D."/>
        </authorList>
    </citation>
    <scope>NUCLEOTIDE SEQUENCE</scope>
    <source>
        <strain evidence="2">AVDCRST_MAG49</strain>
    </source>
</reference>